<feature type="non-terminal residue" evidence="1">
    <location>
        <position position="84"/>
    </location>
</feature>
<sequence>MKKNKIDITNYFALNLSGDKNLILPKGYFSILSTKLSTELKNISDDTIHFISNYFEKNDYNLKVDYVLQSRIKRIAEKNIPQQY</sequence>
<organism evidence="1">
    <name type="scientific">marine sediment metagenome</name>
    <dbReference type="NCBI Taxonomy" id="412755"/>
    <lineage>
        <taxon>unclassified sequences</taxon>
        <taxon>metagenomes</taxon>
        <taxon>ecological metagenomes</taxon>
    </lineage>
</organism>
<protein>
    <submittedName>
        <fullName evidence="1">Uncharacterized protein</fullName>
    </submittedName>
</protein>
<comment type="caution">
    <text evidence="1">The sequence shown here is derived from an EMBL/GenBank/DDBJ whole genome shotgun (WGS) entry which is preliminary data.</text>
</comment>
<reference evidence="1" key="1">
    <citation type="journal article" date="2015" name="Nature">
        <title>Complex archaea that bridge the gap between prokaryotes and eukaryotes.</title>
        <authorList>
            <person name="Spang A."/>
            <person name="Saw J.H."/>
            <person name="Jorgensen S.L."/>
            <person name="Zaremba-Niedzwiedzka K."/>
            <person name="Martijn J."/>
            <person name="Lind A.E."/>
            <person name="van Eijk R."/>
            <person name="Schleper C."/>
            <person name="Guy L."/>
            <person name="Ettema T.J."/>
        </authorList>
    </citation>
    <scope>NUCLEOTIDE SEQUENCE</scope>
</reference>
<name>A0A0F9B1C2_9ZZZZ</name>
<dbReference type="AlphaFoldDB" id="A0A0F9B1C2"/>
<accession>A0A0F9B1C2</accession>
<dbReference type="EMBL" id="LAZR01051766">
    <property type="protein sequence ID" value="KKK84459.1"/>
    <property type="molecule type" value="Genomic_DNA"/>
</dbReference>
<evidence type="ECO:0000313" key="1">
    <source>
        <dbReference type="EMBL" id="KKK84459.1"/>
    </source>
</evidence>
<proteinExistence type="predicted"/>
<gene>
    <name evidence="1" type="ORF">LCGC14_2783120</name>
</gene>